<dbReference type="EnsemblPlants" id="KQL10688">
    <property type="protein sequence ID" value="KQL10688"/>
    <property type="gene ID" value="SETIT_009149mg"/>
</dbReference>
<dbReference type="AlphaFoldDB" id="K3Y4L1"/>
<dbReference type="InParanoid" id="K3Y4L1"/>
<keyword evidence="2" id="KW-1185">Reference proteome</keyword>
<dbReference type="Proteomes" id="UP000004995">
    <property type="component" value="Unassembled WGS sequence"/>
</dbReference>
<evidence type="ECO:0000313" key="2">
    <source>
        <dbReference type="Proteomes" id="UP000004995"/>
    </source>
</evidence>
<organism evidence="1 2">
    <name type="scientific">Setaria italica</name>
    <name type="common">Foxtail millet</name>
    <name type="synonym">Panicum italicum</name>
    <dbReference type="NCBI Taxonomy" id="4555"/>
    <lineage>
        <taxon>Eukaryota</taxon>
        <taxon>Viridiplantae</taxon>
        <taxon>Streptophyta</taxon>
        <taxon>Embryophyta</taxon>
        <taxon>Tracheophyta</taxon>
        <taxon>Spermatophyta</taxon>
        <taxon>Magnoliopsida</taxon>
        <taxon>Liliopsida</taxon>
        <taxon>Poales</taxon>
        <taxon>Poaceae</taxon>
        <taxon>PACMAD clade</taxon>
        <taxon>Panicoideae</taxon>
        <taxon>Panicodae</taxon>
        <taxon>Paniceae</taxon>
        <taxon>Cenchrinae</taxon>
        <taxon>Setaria</taxon>
    </lineage>
</organism>
<dbReference type="HOGENOM" id="CLU_2626646_0_0_1"/>
<evidence type="ECO:0000313" key="1">
    <source>
        <dbReference type="EnsemblPlants" id="KQL10688"/>
    </source>
</evidence>
<dbReference type="EMBL" id="AGNK02002474">
    <property type="status" value="NOT_ANNOTATED_CDS"/>
    <property type="molecule type" value="Genomic_DNA"/>
</dbReference>
<proteinExistence type="predicted"/>
<protein>
    <submittedName>
        <fullName evidence="1">Uncharacterized protein</fullName>
    </submittedName>
</protein>
<reference evidence="1" key="2">
    <citation type="submission" date="2018-08" db="UniProtKB">
        <authorList>
            <consortium name="EnsemblPlants"/>
        </authorList>
    </citation>
    <scope>IDENTIFICATION</scope>
    <source>
        <strain evidence="1">Yugu1</strain>
    </source>
</reference>
<dbReference type="Gramene" id="KQL10688">
    <property type="protein sequence ID" value="KQL10688"/>
    <property type="gene ID" value="SETIT_009149mg"/>
</dbReference>
<accession>K3Y4L1</accession>
<sequence length="78" mass="8389">MKKYFISAKVGGGNAGPEQANTLEDGLARVPLARHLLISGGLAAVAPEDLLREKEAIVVPQLFTIVHSTRANRCNFFV</sequence>
<reference evidence="2" key="1">
    <citation type="journal article" date="2012" name="Nat. Biotechnol.">
        <title>Reference genome sequence of the model plant Setaria.</title>
        <authorList>
            <person name="Bennetzen J.L."/>
            <person name="Schmutz J."/>
            <person name="Wang H."/>
            <person name="Percifield R."/>
            <person name="Hawkins J."/>
            <person name="Pontaroli A.C."/>
            <person name="Estep M."/>
            <person name="Feng L."/>
            <person name="Vaughn J.N."/>
            <person name="Grimwood J."/>
            <person name="Jenkins J."/>
            <person name="Barry K."/>
            <person name="Lindquist E."/>
            <person name="Hellsten U."/>
            <person name="Deshpande S."/>
            <person name="Wang X."/>
            <person name="Wu X."/>
            <person name="Mitros T."/>
            <person name="Triplett J."/>
            <person name="Yang X."/>
            <person name="Ye C.Y."/>
            <person name="Mauro-Herrera M."/>
            <person name="Wang L."/>
            <person name="Li P."/>
            <person name="Sharma M."/>
            <person name="Sharma R."/>
            <person name="Ronald P.C."/>
            <person name="Panaud O."/>
            <person name="Kellogg E.A."/>
            <person name="Brutnell T.P."/>
            <person name="Doust A.N."/>
            <person name="Tuskan G.A."/>
            <person name="Rokhsar D."/>
            <person name="Devos K.M."/>
        </authorList>
    </citation>
    <scope>NUCLEOTIDE SEQUENCE [LARGE SCALE GENOMIC DNA]</scope>
    <source>
        <strain evidence="2">cv. Yugu1</strain>
    </source>
</reference>
<name>K3Y4L1_SETIT</name>